<keyword evidence="1" id="KW-0812">Transmembrane</keyword>
<dbReference type="Proteomes" id="UP001162156">
    <property type="component" value="Unassembled WGS sequence"/>
</dbReference>
<accession>A0AAV8ZSS9</accession>
<evidence type="ECO:0000256" key="1">
    <source>
        <dbReference type="SAM" id="Phobius"/>
    </source>
</evidence>
<evidence type="ECO:0000313" key="3">
    <source>
        <dbReference type="Proteomes" id="UP001162156"/>
    </source>
</evidence>
<protein>
    <submittedName>
        <fullName evidence="2">Uncharacterized protein</fullName>
    </submittedName>
</protein>
<feature type="transmembrane region" description="Helical" evidence="1">
    <location>
        <begin position="27"/>
        <end position="47"/>
    </location>
</feature>
<gene>
    <name evidence="2" type="ORF">NQ314_001685</name>
</gene>
<proteinExistence type="predicted"/>
<sequence length="82" mass="8724">MSARLDFTELNSSTKASSQRVTTIGKLLVGITGGVALGLTVICAPFVSPALRKFCLPYIPATTEQVANILKALKGEKEPCWT</sequence>
<name>A0AAV8ZSS9_9CUCU</name>
<dbReference type="AlphaFoldDB" id="A0AAV8ZSS9"/>
<comment type="caution">
    <text evidence="2">The sequence shown here is derived from an EMBL/GenBank/DDBJ whole genome shotgun (WGS) entry which is preliminary data.</text>
</comment>
<evidence type="ECO:0000313" key="2">
    <source>
        <dbReference type="EMBL" id="KAJ8969564.1"/>
    </source>
</evidence>
<reference evidence="2" key="1">
    <citation type="journal article" date="2023" name="Insect Mol. Biol.">
        <title>Genome sequencing provides insights into the evolution of gene families encoding plant cell wall-degrading enzymes in longhorned beetles.</title>
        <authorList>
            <person name="Shin N.R."/>
            <person name="Okamura Y."/>
            <person name="Kirsch R."/>
            <person name="Pauchet Y."/>
        </authorList>
    </citation>
    <scope>NUCLEOTIDE SEQUENCE</scope>
    <source>
        <strain evidence="2">RBIC_L_NR</strain>
    </source>
</reference>
<keyword evidence="1" id="KW-1133">Transmembrane helix</keyword>
<keyword evidence="1" id="KW-0472">Membrane</keyword>
<dbReference type="EMBL" id="JANEYF010000517">
    <property type="protein sequence ID" value="KAJ8969564.1"/>
    <property type="molecule type" value="Genomic_DNA"/>
</dbReference>
<organism evidence="2 3">
    <name type="scientific">Rhamnusium bicolor</name>
    <dbReference type="NCBI Taxonomy" id="1586634"/>
    <lineage>
        <taxon>Eukaryota</taxon>
        <taxon>Metazoa</taxon>
        <taxon>Ecdysozoa</taxon>
        <taxon>Arthropoda</taxon>
        <taxon>Hexapoda</taxon>
        <taxon>Insecta</taxon>
        <taxon>Pterygota</taxon>
        <taxon>Neoptera</taxon>
        <taxon>Endopterygota</taxon>
        <taxon>Coleoptera</taxon>
        <taxon>Polyphaga</taxon>
        <taxon>Cucujiformia</taxon>
        <taxon>Chrysomeloidea</taxon>
        <taxon>Cerambycidae</taxon>
        <taxon>Lepturinae</taxon>
        <taxon>Rhagiini</taxon>
        <taxon>Rhamnusium</taxon>
    </lineage>
</organism>
<keyword evidence="3" id="KW-1185">Reference proteome</keyword>